<dbReference type="Gene3D" id="3.20.170.20">
    <property type="entry name" value="Protein of unknown function DUF952"/>
    <property type="match status" value="1"/>
</dbReference>
<dbReference type="PANTHER" id="PTHR34129">
    <property type="entry name" value="BLR1139 PROTEIN"/>
    <property type="match status" value="1"/>
</dbReference>
<accession>A0ABU3N1K4</accession>
<gene>
    <name evidence="1" type="ORF">MZO42_03400</name>
</gene>
<dbReference type="Pfam" id="PF06108">
    <property type="entry name" value="DUF952"/>
    <property type="match status" value="1"/>
</dbReference>
<dbReference type="PANTHER" id="PTHR34129:SF1">
    <property type="entry name" value="DUF952 DOMAIN-CONTAINING PROTEIN"/>
    <property type="match status" value="1"/>
</dbReference>
<evidence type="ECO:0000313" key="1">
    <source>
        <dbReference type="EMBL" id="MDT8757734.1"/>
    </source>
</evidence>
<dbReference type="EMBL" id="JALMLT010000001">
    <property type="protein sequence ID" value="MDT8757734.1"/>
    <property type="molecule type" value="Genomic_DNA"/>
</dbReference>
<organism evidence="1">
    <name type="scientific">Sphingomonas psychrotolerans</name>
    <dbReference type="NCBI Taxonomy" id="1327635"/>
    <lineage>
        <taxon>Bacteria</taxon>
        <taxon>Pseudomonadati</taxon>
        <taxon>Pseudomonadota</taxon>
        <taxon>Alphaproteobacteria</taxon>
        <taxon>Sphingomonadales</taxon>
        <taxon>Sphingomonadaceae</taxon>
        <taxon>Sphingomonas</taxon>
    </lineage>
</organism>
<name>A0ABU3N1K4_9SPHN</name>
<protein>
    <submittedName>
        <fullName evidence="1">DUF952 domain-containing protein</fullName>
    </submittedName>
</protein>
<dbReference type="InterPro" id="IPR009297">
    <property type="entry name" value="DUF952"/>
</dbReference>
<sequence length="115" mass="12542">MPDSTAYKVLTAEQMASLERDGNFAGAPVDLQDGYIHLSTAAQLQETIDKHFAGQSDLWLVAVDLDALADTVKWEPSRGGQLFPHIYGELPLDAVIAYSELHYEPDGSLRLPVTG</sequence>
<comment type="caution">
    <text evidence="1">The sequence shown here is derived from an EMBL/GenBank/DDBJ whole genome shotgun (WGS) entry which is preliminary data.</text>
</comment>
<dbReference type="SUPFAM" id="SSF56399">
    <property type="entry name" value="ADP-ribosylation"/>
    <property type="match status" value="1"/>
</dbReference>
<reference evidence="1" key="1">
    <citation type="submission" date="2022-04" db="EMBL/GenBank/DDBJ databases">
        <title>Tomato heritable bacteria conferring resistance against bacterial wilt.</title>
        <authorList>
            <person name="Yin J."/>
        </authorList>
    </citation>
    <scope>NUCLEOTIDE SEQUENCE</scope>
    <source>
        <strain evidence="1">Cra20</strain>
    </source>
</reference>
<proteinExistence type="predicted"/>